<dbReference type="HOGENOM" id="CLU_3419188_0_0_9"/>
<sequence length="25" mass="3183">MCSKLHKRRFRKDNLKNLVNKIRRK</sequence>
<evidence type="ECO:0000313" key="1">
    <source>
        <dbReference type="EMBL" id="CBL26122.1"/>
    </source>
</evidence>
<reference evidence="1 2" key="2">
    <citation type="submission" date="2010-03" db="EMBL/GenBank/DDBJ databases">
        <authorList>
            <person name="Pajon A."/>
        </authorList>
    </citation>
    <scope>NUCLEOTIDE SEQUENCE [LARGE SCALE GENOMIC DNA]</scope>
    <source>
        <strain evidence="1 2">L2-14</strain>
    </source>
</reference>
<dbReference type="KEGG" id="rto:RTO_15210"/>
<protein>
    <submittedName>
        <fullName evidence="1">Uncharacterized protein</fullName>
    </submittedName>
</protein>
<evidence type="ECO:0000313" key="2">
    <source>
        <dbReference type="Proteomes" id="UP000008956"/>
    </source>
</evidence>
<dbReference type="AlphaFoldDB" id="D4M4G0"/>
<dbReference type="EMBL" id="FP929055">
    <property type="protein sequence ID" value="CBL26122.1"/>
    <property type="molecule type" value="Genomic_DNA"/>
</dbReference>
<organism evidence="1 2">
    <name type="scientific">[Ruminococcus] torques L2-14</name>
    <dbReference type="NCBI Taxonomy" id="657313"/>
    <lineage>
        <taxon>Bacteria</taxon>
        <taxon>Bacillati</taxon>
        <taxon>Bacillota</taxon>
        <taxon>Clostridia</taxon>
        <taxon>Lachnospirales</taxon>
        <taxon>Lachnospiraceae</taxon>
        <taxon>Mediterraneibacter</taxon>
    </lineage>
</organism>
<dbReference type="Proteomes" id="UP000008956">
    <property type="component" value="Chromosome"/>
</dbReference>
<proteinExistence type="predicted"/>
<name>D4M4G0_9FIRM</name>
<accession>D4M4G0</accession>
<gene>
    <name evidence="1" type="ORF">RTO_15210</name>
</gene>
<reference evidence="1 2" key="1">
    <citation type="submission" date="2010-03" db="EMBL/GenBank/DDBJ databases">
        <title>The genome sequence of Ruminococcus torques L2-14.</title>
        <authorList>
            <consortium name="metaHIT consortium -- http://www.metahit.eu/"/>
            <person name="Pajon A."/>
            <person name="Turner K."/>
            <person name="Parkhill J."/>
            <person name="Duncan S."/>
            <person name="Flint H."/>
        </authorList>
    </citation>
    <scope>NUCLEOTIDE SEQUENCE [LARGE SCALE GENOMIC DNA]</scope>
    <source>
        <strain evidence="1 2">L2-14</strain>
    </source>
</reference>